<dbReference type="PROSITE" id="PS00061">
    <property type="entry name" value="ADH_SHORT"/>
    <property type="match status" value="1"/>
</dbReference>
<evidence type="ECO:0000313" key="5">
    <source>
        <dbReference type="EMBL" id="KYH24028.1"/>
    </source>
</evidence>
<dbReference type="EMBL" id="LTAZ01000017">
    <property type="protein sequence ID" value="KYH24028.1"/>
    <property type="molecule type" value="Genomic_DNA"/>
</dbReference>
<evidence type="ECO:0000256" key="3">
    <source>
        <dbReference type="RuleBase" id="RU000363"/>
    </source>
</evidence>
<dbReference type="PANTHER" id="PTHR42760:SF133">
    <property type="entry name" value="3-OXOACYL-[ACYL-CARRIER-PROTEIN] REDUCTASE"/>
    <property type="match status" value="1"/>
</dbReference>
<dbReference type="Pfam" id="PF00106">
    <property type="entry name" value="adh_short"/>
    <property type="match status" value="1"/>
</dbReference>
<proteinExistence type="inferred from homology"/>
<comment type="similarity">
    <text evidence="1 3">Belongs to the short-chain dehydrogenases/reductases (SDR) family.</text>
</comment>
<dbReference type="SMART" id="SM00822">
    <property type="entry name" value="PKS_KR"/>
    <property type="match status" value="1"/>
</dbReference>
<dbReference type="Gene3D" id="3.40.50.720">
    <property type="entry name" value="NAD(P)-binding Rossmann-like Domain"/>
    <property type="match status" value="1"/>
</dbReference>
<dbReference type="FunFam" id="3.40.50.720:FF:000173">
    <property type="entry name" value="3-oxoacyl-[acyl-carrier protein] reductase"/>
    <property type="match status" value="1"/>
</dbReference>
<comment type="caution">
    <text evidence="5">The sequence shown here is derived from an EMBL/GenBank/DDBJ whole genome shotgun (WGS) entry which is preliminary data.</text>
</comment>
<name>A0A151A8J8_9EURY</name>
<dbReference type="PATRIC" id="fig|1008153.3.peg.4399"/>
<dbReference type="InterPro" id="IPR057326">
    <property type="entry name" value="KR_dom"/>
</dbReference>
<organism evidence="5 6">
    <name type="scientific">Halalkalicoccus paucihalophilus</name>
    <dbReference type="NCBI Taxonomy" id="1008153"/>
    <lineage>
        <taxon>Archaea</taxon>
        <taxon>Methanobacteriati</taxon>
        <taxon>Methanobacteriota</taxon>
        <taxon>Stenosarchaea group</taxon>
        <taxon>Halobacteria</taxon>
        <taxon>Halobacteriales</taxon>
        <taxon>Halococcaceae</taxon>
        <taxon>Halalkalicoccus</taxon>
    </lineage>
</organism>
<evidence type="ECO:0000256" key="2">
    <source>
        <dbReference type="ARBA" id="ARBA00023002"/>
    </source>
</evidence>
<dbReference type="EC" id="1.3.1.87" evidence="5"/>
<dbReference type="InterPro" id="IPR036291">
    <property type="entry name" value="NAD(P)-bd_dom_sf"/>
</dbReference>
<evidence type="ECO:0000256" key="1">
    <source>
        <dbReference type="ARBA" id="ARBA00006484"/>
    </source>
</evidence>
<dbReference type="PRINTS" id="PR00081">
    <property type="entry name" value="GDHRDH"/>
</dbReference>
<dbReference type="RefSeq" id="WP_066385777.1">
    <property type="nucleotide sequence ID" value="NZ_LTAZ01000017.1"/>
</dbReference>
<dbReference type="PRINTS" id="PR00080">
    <property type="entry name" value="SDRFAMILY"/>
</dbReference>
<dbReference type="Proteomes" id="UP000075321">
    <property type="component" value="Unassembled WGS sequence"/>
</dbReference>
<sequence length="243" mass="25679">MRILVTGASRGIGRSIALTLGTDHDIAVNYRTSETEAAQVVEAIRERGSKAVAVGADICDSEAVDSMIVEAVDSLGGLDAIVNNAGIVEPSLATEIDDNQWARVIDTNLTGAFKVTRAALPHIEPDGDIVFISSIGGTGGTVDASYAASKAGLHGLTRSLAREYGNSGLQVNAVAPGPVETDMNDAIVEYLETIEFRGHENVDTHLPQYACPPKEVAHTVAYLLENEYVQGEIVNVNGGMQFR</sequence>
<gene>
    <name evidence="5" type="primary">hcaB_17</name>
    <name evidence="5" type="ORF">HAPAU_41070</name>
</gene>
<dbReference type="PANTHER" id="PTHR42760">
    <property type="entry name" value="SHORT-CHAIN DEHYDROGENASES/REDUCTASES FAMILY MEMBER"/>
    <property type="match status" value="1"/>
</dbReference>
<dbReference type="InterPro" id="IPR002347">
    <property type="entry name" value="SDR_fam"/>
</dbReference>
<dbReference type="GO" id="GO:0018498">
    <property type="term" value="F:2,3-dihydroxy-2,3-dihydro-phenylpropionate dehydrogenase activity"/>
    <property type="evidence" value="ECO:0007669"/>
    <property type="project" value="UniProtKB-EC"/>
</dbReference>
<dbReference type="GO" id="GO:0016616">
    <property type="term" value="F:oxidoreductase activity, acting on the CH-OH group of donors, NAD or NADP as acceptor"/>
    <property type="evidence" value="ECO:0007669"/>
    <property type="project" value="UniProtKB-ARBA"/>
</dbReference>
<dbReference type="CDD" id="cd05233">
    <property type="entry name" value="SDR_c"/>
    <property type="match status" value="1"/>
</dbReference>
<dbReference type="OrthoDB" id="24596at2157"/>
<accession>A0A151A8J8</accession>
<keyword evidence="6" id="KW-1185">Reference proteome</keyword>
<reference evidence="5 6" key="1">
    <citation type="submission" date="2016-02" db="EMBL/GenBank/DDBJ databases">
        <title>Genome sequence of Halalkalicoccus paucihalophilus DSM 24557.</title>
        <authorList>
            <person name="Poehlein A."/>
            <person name="Daniel R."/>
        </authorList>
    </citation>
    <scope>NUCLEOTIDE SEQUENCE [LARGE SCALE GENOMIC DNA]</scope>
    <source>
        <strain evidence="5 6">DSM 24557</strain>
    </source>
</reference>
<protein>
    <submittedName>
        <fullName evidence="5">3-phenylpropionate-dihydrodiol/cinnamic acid-dihydrodiol dehydrogenase</fullName>
        <ecNumber evidence="5">1.3.1.87</ecNumber>
    </submittedName>
</protein>
<keyword evidence="2 5" id="KW-0560">Oxidoreductase</keyword>
<dbReference type="SUPFAM" id="SSF51735">
    <property type="entry name" value="NAD(P)-binding Rossmann-fold domains"/>
    <property type="match status" value="1"/>
</dbReference>
<evidence type="ECO:0000313" key="6">
    <source>
        <dbReference type="Proteomes" id="UP000075321"/>
    </source>
</evidence>
<feature type="domain" description="Ketoreductase" evidence="4">
    <location>
        <begin position="1"/>
        <end position="177"/>
    </location>
</feature>
<dbReference type="InterPro" id="IPR020904">
    <property type="entry name" value="Sc_DH/Rdtase_CS"/>
</dbReference>
<dbReference type="AlphaFoldDB" id="A0A151A8J8"/>
<evidence type="ECO:0000259" key="4">
    <source>
        <dbReference type="SMART" id="SM00822"/>
    </source>
</evidence>